<evidence type="ECO:0000259" key="5">
    <source>
        <dbReference type="PROSITE" id="PS51471"/>
    </source>
</evidence>
<dbReference type="EMBL" id="AP019868">
    <property type="protein sequence ID" value="BBN05188.1"/>
    <property type="molecule type" value="Genomic_DNA"/>
</dbReference>
<dbReference type="Gene3D" id="2.60.120.330">
    <property type="entry name" value="B-lactam Antibiotic, Isopenicillin N Synthase, Chain"/>
    <property type="match status" value="1"/>
</dbReference>
<dbReference type="EMBL" id="LVLJ01003443">
    <property type="protein sequence ID" value="OAE21378.1"/>
    <property type="molecule type" value="Genomic_DNA"/>
</dbReference>
<dbReference type="AlphaFoldDB" id="A0A176VK87"/>
<dbReference type="PANTHER" id="PTHR47991">
    <property type="entry name" value="OXOGLUTARATE/IRON-DEPENDENT DIOXYGENASE"/>
    <property type="match status" value="1"/>
</dbReference>
<evidence type="ECO:0000313" key="6">
    <source>
        <dbReference type="EMBL" id="BBN05188.1"/>
    </source>
</evidence>
<dbReference type="Proteomes" id="UP000077202">
    <property type="component" value="Unassembled WGS sequence"/>
</dbReference>
<keyword evidence="8" id="KW-1185">Reference proteome</keyword>
<dbReference type="InterPro" id="IPR027443">
    <property type="entry name" value="IPNS-like_sf"/>
</dbReference>
<reference evidence="6" key="2">
    <citation type="journal article" date="2019" name="Curr. Biol.">
        <title>Chromatin organization in early land plants reveals an ancestral association between H3K27me3, transposons, and constitutive heterochromatin.</title>
        <authorList>
            <person name="Montgomery S.A."/>
            <person name="Tanizawa Y."/>
            <person name="Galik B."/>
            <person name="Wang N."/>
            <person name="Ito T."/>
            <person name="Mochizuki T."/>
            <person name="Akimcheva S."/>
            <person name="Bowman J."/>
            <person name="Cognat V."/>
            <person name="Drouard L."/>
            <person name="Ekker H."/>
            <person name="Houng S."/>
            <person name="Kohchi T."/>
            <person name="Lin S."/>
            <person name="Liu L.D."/>
            <person name="Nakamura Y."/>
            <person name="Valeeva L.R."/>
            <person name="Shakirov E.V."/>
            <person name="Shippen D.E."/>
            <person name="Wei W."/>
            <person name="Yagura M."/>
            <person name="Yamaoka S."/>
            <person name="Yamato K.T."/>
            <person name="Liu C."/>
            <person name="Berger F."/>
        </authorList>
    </citation>
    <scope>NUCLEOTIDE SEQUENCE [LARGE SCALE GENOMIC DNA]</scope>
    <source>
        <strain evidence="6">Tak-1</strain>
    </source>
</reference>
<reference evidence="9" key="3">
    <citation type="journal article" date="2020" name="Curr. Biol.">
        <title>Chromatin organization in early land plants reveals an ancestral association between H3K27me3, transposons, and constitutive heterochromatin.</title>
        <authorList>
            <person name="Montgomery S.A."/>
            <person name="Tanizawa Y."/>
            <person name="Galik B."/>
            <person name="Wang N."/>
            <person name="Ito T."/>
            <person name="Mochizuki T."/>
            <person name="Akimcheva S."/>
            <person name="Bowman J.L."/>
            <person name="Cognat V."/>
            <person name="Marechal-Drouard L."/>
            <person name="Ekker H."/>
            <person name="Hong S.F."/>
            <person name="Kohchi T."/>
            <person name="Lin S.S."/>
            <person name="Liu L.D."/>
            <person name="Nakamura Y."/>
            <person name="Valeeva L.R."/>
            <person name="Shakirov E.V."/>
            <person name="Shippen D.E."/>
            <person name="Wei W.L."/>
            <person name="Yagura M."/>
            <person name="Yamaoka S."/>
            <person name="Yamato K.T."/>
            <person name="Liu C."/>
            <person name="Berger F."/>
        </authorList>
    </citation>
    <scope>NUCLEOTIDE SEQUENCE [LARGE SCALE GENOMIC DNA]</scope>
    <source>
        <strain evidence="9">Tak-1</strain>
    </source>
</reference>
<comment type="similarity">
    <text evidence="1 4">Belongs to the iron/ascorbate-dependent oxidoreductase family.</text>
</comment>
<dbReference type="InterPro" id="IPR005123">
    <property type="entry name" value="Oxoglu/Fe-dep_dioxygenase_dom"/>
</dbReference>
<protein>
    <recommendedName>
        <fullName evidence="5">Fe2OG dioxygenase domain-containing protein</fullName>
    </recommendedName>
</protein>
<name>A0A176VK87_MARPO</name>
<evidence type="ECO:0000313" key="7">
    <source>
        <dbReference type="EMBL" id="OAE21378.1"/>
    </source>
</evidence>
<dbReference type="GO" id="GO:0046872">
    <property type="term" value="F:metal ion binding"/>
    <property type="evidence" value="ECO:0007669"/>
    <property type="project" value="UniProtKB-KW"/>
</dbReference>
<evidence type="ECO:0000313" key="9">
    <source>
        <dbReference type="Proteomes" id="UP001162541"/>
    </source>
</evidence>
<sequence>MDSECKSQLHERVPVIDFEGFDGPNREKIRREIAEACESWGFFQLCNHGLHQDLMRRVKDVSKEFFYLPEEEKMKVKVKPGVIQGWSHPSLAASASKLTANSTEYYHNLFKPLREDVVPLNPPTFGITWIEYAEQIQALAENVLALISESLNVPSDTLTKRMRGPTDSPYLANKVNYYPPRKDTVDPLGVPSHSDPTAITFLLADDEAGLEVKKDDKWMPINPIENAFIVNVGDQLEILSNGRFPSVDHRGLPSKNPEHERLSLAIFYSANMKCVVGPLEELLDESHPPLYSACTFEEYMAKFAARGLDGKTGIASRQIKQE</sequence>
<dbReference type="Pfam" id="PF03171">
    <property type="entry name" value="2OG-FeII_Oxy"/>
    <property type="match status" value="1"/>
</dbReference>
<dbReference type="InterPro" id="IPR044861">
    <property type="entry name" value="IPNS-like_FE2OG_OXY"/>
</dbReference>
<evidence type="ECO:0000256" key="2">
    <source>
        <dbReference type="ARBA" id="ARBA00022723"/>
    </source>
</evidence>
<dbReference type="Proteomes" id="UP001162541">
    <property type="component" value="Chromosome 3"/>
</dbReference>
<keyword evidence="4" id="KW-0560">Oxidoreductase</keyword>
<proteinExistence type="inferred from homology"/>
<evidence type="ECO:0000313" key="8">
    <source>
        <dbReference type="Proteomes" id="UP000077202"/>
    </source>
</evidence>
<dbReference type="PROSITE" id="PS51471">
    <property type="entry name" value="FE2OG_OXY"/>
    <property type="match status" value="1"/>
</dbReference>
<dbReference type="SUPFAM" id="SSF51197">
    <property type="entry name" value="Clavaminate synthase-like"/>
    <property type="match status" value="1"/>
</dbReference>
<dbReference type="Pfam" id="PF14226">
    <property type="entry name" value="DIOX_N"/>
    <property type="match status" value="1"/>
</dbReference>
<organism evidence="7 8">
    <name type="scientific">Marchantia polymorpha subsp. ruderalis</name>
    <dbReference type="NCBI Taxonomy" id="1480154"/>
    <lineage>
        <taxon>Eukaryota</taxon>
        <taxon>Viridiplantae</taxon>
        <taxon>Streptophyta</taxon>
        <taxon>Embryophyta</taxon>
        <taxon>Marchantiophyta</taxon>
        <taxon>Marchantiopsida</taxon>
        <taxon>Marchantiidae</taxon>
        <taxon>Marchantiales</taxon>
        <taxon>Marchantiaceae</taxon>
        <taxon>Marchantia</taxon>
    </lineage>
</organism>
<feature type="domain" description="Fe2OG dioxygenase" evidence="5">
    <location>
        <begin position="165"/>
        <end position="270"/>
    </location>
</feature>
<keyword evidence="3 4" id="KW-0408">Iron</keyword>
<keyword evidence="2 4" id="KW-0479">Metal-binding</keyword>
<dbReference type="InterPro" id="IPR026992">
    <property type="entry name" value="DIOX_N"/>
</dbReference>
<evidence type="ECO:0000256" key="3">
    <source>
        <dbReference type="ARBA" id="ARBA00023004"/>
    </source>
</evidence>
<dbReference type="GO" id="GO:0016491">
    <property type="term" value="F:oxidoreductase activity"/>
    <property type="evidence" value="ECO:0007669"/>
    <property type="project" value="UniProtKB-KW"/>
</dbReference>
<accession>A0A176VK87</accession>
<evidence type="ECO:0000256" key="4">
    <source>
        <dbReference type="RuleBase" id="RU003682"/>
    </source>
</evidence>
<dbReference type="InterPro" id="IPR050295">
    <property type="entry name" value="Plant_2OG-oxidoreductases"/>
</dbReference>
<reference evidence="7 8" key="1">
    <citation type="submission" date="2016-03" db="EMBL/GenBank/DDBJ databases">
        <title>Mechanisms controlling the formation of the plant cell surface in tip-growing cells are functionally conserved among land plants.</title>
        <authorList>
            <person name="Honkanen S."/>
            <person name="Jones V.A."/>
            <person name="Morieri G."/>
            <person name="Champion C."/>
            <person name="Hetherington A.J."/>
            <person name="Kelly S."/>
            <person name="Saint-Marcoux D."/>
            <person name="Proust H."/>
            <person name="Prescott H."/>
            <person name="Dolan L."/>
        </authorList>
    </citation>
    <scope>NUCLEOTIDE SEQUENCE [LARGE SCALE GENOMIC DNA]</scope>
    <source>
        <strain evidence="8">cv. Tak-1 and cv. Tak-2</strain>
        <tissue evidence="7">Whole gametophyte</tissue>
    </source>
</reference>
<gene>
    <name evidence="7" type="ORF">AXG93_3658s1000</name>
    <name evidence="6" type="ORF">Mp_3g11060</name>
</gene>
<evidence type="ECO:0000256" key="1">
    <source>
        <dbReference type="ARBA" id="ARBA00008056"/>
    </source>
</evidence>